<evidence type="ECO:0000313" key="3">
    <source>
        <dbReference type="EMBL" id="WMV45956.1"/>
    </source>
</evidence>
<organism evidence="3 4">
    <name type="scientific">Solanum verrucosum</name>
    <dbReference type="NCBI Taxonomy" id="315347"/>
    <lineage>
        <taxon>Eukaryota</taxon>
        <taxon>Viridiplantae</taxon>
        <taxon>Streptophyta</taxon>
        <taxon>Embryophyta</taxon>
        <taxon>Tracheophyta</taxon>
        <taxon>Spermatophyta</taxon>
        <taxon>Magnoliopsida</taxon>
        <taxon>eudicotyledons</taxon>
        <taxon>Gunneridae</taxon>
        <taxon>Pentapetalae</taxon>
        <taxon>asterids</taxon>
        <taxon>lamiids</taxon>
        <taxon>Solanales</taxon>
        <taxon>Solanaceae</taxon>
        <taxon>Solanoideae</taxon>
        <taxon>Solaneae</taxon>
        <taxon>Solanum</taxon>
    </lineage>
</organism>
<sequence length="190" mass="21553">MNPPEFLGSQVGEDPQNIINEVKKIFGVIQLTGNNKNGSKFSLVAEVKGRECDPILLQLKGAVHQQRVEVFSQWADDFWWNGMKRDIADFVAKCPNCQQVKVEHQKPGDRVTKSDHFLAVKTTNLAEDYAKIYINEIVRLHKGVMIFGKKGKLSPRYVGPYKILKRVGKVAYELELPADNALQYNSGRYC</sequence>
<dbReference type="InterPro" id="IPR041588">
    <property type="entry name" value="Integrase_H2C2"/>
</dbReference>
<dbReference type="AlphaFoldDB" id="A0AAF0UI80"/>
<feature type="domain" description="Integrase zinc-binding" evidence="1">
    <location>
        <begin position="62"/>
        <end position="102"/>
    </location>
</feature>
<dbReference type="Gene3D" id="1.10.340.70">
    <property type="match status" value="1"/>
</dbReference>
<dbReference type="Proteomes" id="UP001234989">
    <property type="component" value="Chromosome 9"/>
</dbReference>
<name>A0AAF0UI80_SOLVR</name>
<evidence type="ECO:0000259" key="1">
    <source>
        <dbReference type="Pfam" id="PF17921"/>
    </source>
</evidence>
<reference evidence="3" key="1">
    <citation type="submission" date="2023-08" db="EMBL/GenBank/DDBJ databases">
        <title>A de novo genome assembly of Solanum verrucosum Schlechtendal, a Mexican diploid species geographically isolated from the other diploid A-genome species in potato relatives.</title>
        <authorList>
            <person name="Hosaka K."/>
        </authorList>
    </citation>
    <scope>NUCLEOTIDE SEQUENCE</scope>
    <source>
        <tissue evidence="3">Young leaves</tissue>
    </source>
</reference>
<evidence type="ECO:0000313" key="4">
    <source>
        <dbReference type="Proteomes" id="UP001234989"/>
    </source>
</evidence>
<keyword evidence="4" id="KW-1185">Reference proteome</keyword>
<dbReference type="Pfam" id="PF24626">
    <property type="entry name" value="SH3_Tf2-1"/>
    <property type="match status" value="1"/>
</dbReference>
<dbReference type="InterPro" id="IPR056924">
    <property type="entry name" value="SH3_Tf2-1"/>
</dbReference>
<dbReference type="PANTHER" id="PTHR45835">
    <property type="entry name" value="YALI0A06105P"/>
    <property type="match status" value="1"/>
</dbReference>
<evidence type="ECO:0008006" key="5">
    <source>
        <dbReference type="Google" id="ProtNLM"/>
    </source>
</evidence>
<dbReference type="Pfam" id="PF17921">
    <property type="entry name" value="Integrase_H2C2"/>
    <property type="match status" value="1"/>
</dbReference>
<gene>
    <name evidence="3" type="ORF">MTR67_039341</name>
</gene>
<protein>
    <recommendedName>
        <fullName evidence="5">Integrase zinc-binding domain-containing protein</fullName>
    </recommendedName>
</protein>
<proteinExistence type="predicted"/>
<dbReference type="PANTHER" id="PTHR45835:SF91">
    <property type="entry name" value="RETROTRANSPOSON, TY3-GYPSY SUBCLASS-LIKE PROTEIN"/>
    <property type="match status" value="1"/>
</dbReference>
<feature type="domain" description="Tf2-1-like SH3-like" evidence="2">
    <location>
        <begin position="139"/>
        <end position="179"/>
    </location>
</feature>
<dbReference type="EMBL" id="CP133620">
    <property type="protein sequence ID" value="WMV45956.1"/>
    <property type="molecule type" value="Genomic_DNA"/>
</dbReference>
<evidence type="ECO:0000259" key="2">
    <source>
        <dbReference type="Pfam" id="PF24626"/>
    </source>
</evidence>
<accession>A0AAF0UI80</accession>